<reference evidence="2" key="1">
    <citation type="journal article" date="2023" name="Commun. Biol.">
        <title>Genome analysis of Parmales, the sister group of diatoms, reveals the evolutionary specialization of diatoms from phago-mixotrophs to photoautotrophs.</title>
        <authorList>
            <person name="Ban H."/>
            <person name="Sato S."/>
            <person name="Yoshikawa S."/>
            <person name="Yamada K."/>
            <person name="Nakamura Y."/>
            <person name="Ichinomiya M."/>
            <person name="Sato N."/>
            <person name="Blanc-Mathieu R."/>
            <person name="Endo H."/>
            <person name="Kuwata A."/>
            <person name="Ogata H."/>
        </authorList>
    </citation>
    <scope>NUCLEOTIDE SEQUENCE [LARGE SCALE GENOMIC DNA]</scope>
</reference>
<dbReference type="Proteomes" id="UP001165065">
    <property type="component" value="Unassembled WGS sequence"/>
</dbReference>
<evidence type="ECO:0000313" key="2">
    <source>
        <dbReference type="Proteomes" id="UP001165065"/>
    </source>
</evidence>
<gene>
    <name evidence="1" type="ORF">TrCOL_g6578</name>
</gene>
<accession>A0A9W7FX78</accession>
<protein>
    <submittedName>
        <fullName evidence="1">Uncharacterized protein</fullName>
    </submittedName>
</protein>
<dbReference type="PANTHER" id="PTHR45661:SF3">
    <property type="entry name" value="IG-LIKE DOMAIN-CONTAINING PROTEIN"/>
    <property type="match status" value="1"/>
</dbReference>
<comment type="caution">
    <text evidence="1">The sequence shown here is derived from an EMBL/GenBank/DDBJ whole genome shotgun (WGS) entry which is preliminary data.</text>
</comment>
<dbReference type="PANTHER" id="PTHR45661">
    <property type="entry name" value="SURFACE ANTIGEN"/>
    <property type="match status" value="1"/>
</dbReference>
<dbReference type="InterPro" id="IPR053139">
    <property type="entry name" value="Surface_bspA-like"/>
</dbReference>
<dbReference type="OrthoDB" id="194468at2759"/>
<dbReference type="Pfam" id="PF13306">
    <property type="entry name" value="LRR_5"/>
    <property type="match status" value="1"/>
</dbReference>
<dbReference type="EMBL" id="BRYA01000540">
    <property type="protein sequence ID" value="GMI21976.1"/>
    <property type="molecule type" value="Genomic_DNA"/>
</dbReference>
<evidence type="ECO:0000313" key="1">
    <source>
        <dbReference type="EMBL" id="GMI21976.1"/>
    </source>
</evidence>
<dbReference type="InterPro" id="IPR026906">
    <property type="entry name" value="LRR_5"/>
</dbReference>
<sequence>MRSSAVYSGTQSFRDNDELTEVIFAKGVTKIGRGAFIGCSSLAAITIPDSVTTIGNYAFFQCSSLAAITIPVGVTTIDYFTFMGCSSLAAIIIPDSVTSIGWRAFYGCTALTRLSLSPAVSIGEDCFTNCTALISAAAAQNMPTVEALLHSRWHRILQRVTVLTCLKILFTTQKKRKRLAGGEAQTLGVTAVRKRLPKVMWRVILEFL</sequence>
<organism evidence="1 2">
    <name type="scientific">Triparma columacea</name>
    <dbReference type="NCBI Taxonomy" id="722753"/>
    <lineage>
        <taxon>Eukaryota</taxon>
        <taxon>Sar</taxon>
        <taxon>Stramenopiles</taxon>
        <taxon>Ochrophyta</taxon>
        <taxon>Bolidophyceae</taxon>
        <taxon>Parmales</taxon>
        <taxon>Triparmaceae</taxon>
        <taxon>Triparma</taxon>
    </lineage>
</organism>
<dbReference type="AlphaFoldDB" id="A0A9W7FX78"/>
<dbReference type="SUPFAM" id="SSF52058">
    <property type="entry name" value="L domain-like"/>
    <property type="match status" value="1"/>
</dbReference>
<name>A0A9W7FX78_9STRA</name>
<keyword evidence="2" id="KW-1185">Reference proteome</keyword>
<dbReference type="InterPro" id="IPR032675">
    <property type="entry name" value="LRR_dom_sf"/>
</dbReference>
<proteinExistence type="predicted"/>
<dbReference type="Gene3D" id="3.80.10.10">
    <property type="entry name" value="Ribonuclease Inhibitor"/>
    <property type="match status" value="1"/>
</dbReference>